<name>A0AAI8VV05_9PEZI</name>
<protein>
    <submittedName>
        <fullName evidence="8">Uu.00g068700.m01.CDS01</fullName>
    </submittedName>
</protein>
<comment type="pathway">
    <text evidence="2">Secondary metabolite biosynthesis.</text>
</comment>
<dbReference type="AlphaFoldDB" id="A0AAI8VV05"/>
<comment type="cofactor">
    <cofactor evidence="1">
        <name>FAD</name>
        <dbReference type="ChEBI" id="CHEBI:57692"/>
    </cofactor>
</comment>
<evidence type="ECO:0000256" key="2">
    <source>
        <dbReference type="ARBA" id="ARBA00005179"/>
    </source>
</evidence>
<feature type="domain" description="FAD-binding" evidence="7">
    <location>
        <begin position="130"/>
        <end position="338"/>
    </location>
</feature>
<keyword evidence="9" id="KW-1185">Reference proteome</keyword>
<dbReference type="Pfam" id="PF01494">
    <property type="entry name" value="FAD_binding_3"/>
    <property type="match status" value="1"/>
</dbReference>
<dbReference type="InterPro" id="IPR002938">
    <property type="entry name" value="FAD-bd"/>
</dbReference>
<dbReference type="Gene3D" id="3.50.50.60">
    <property type="entry name" value="FAD/NAD(P)-binding domain"/>
    <property type="match status" value="1"/>
</dbReference>
<keyword evidence="3" id="KW-0285">Flavoprotein</keyword>
<evidence type="ECO:0000259" key="7">
    <source>
        <dbReference type="Pfam" id="PF01494"/>
    </source>
</evidence>
<dbReference type="GO" id="GO:0071949">
    <property type="term" value="F:FAD binding"/>
    <property type="evidence" value="ECO:0007669"/>
    <property type="project" value="InterPro"/>
</dbReference>
<accession>A0AAI8VV05</accession>
<dbReference type="SUPFAM" id="SSF51905">
    <property type="entry name" value="FAD/NAD(P)-binding domain"/>
    <property type="match status" value="1"/>
</dbReference>
<dbReference type="Proteomes" id="UP001295740">
    <property type="component" value="Unassembled WGS sequence"/>
</dbReference>
<evidence type="ECO:0000256" key="3">
    <source>
        <dbReference type="ARBA" id="ARBA00022630"/>
    </source>
</evidence>
<dbReference type="PANTHER" id="PTHR47178:SF5">
    <property type="entry name" value="FAD-BINDING DOMAIN-CONTAINING PROTEIN"/>
    <property type="match status" value="1"/>
</dbReference>
<organism evidence="8 9">
    <name type="scientific">Anthostomella pinea</name>
    <dbReference type="NCBI Taxonomy" id="933095"/>
    <lineage>
        <taxon>Eukaryota</taxon>
        <taxon>Fungi</taxon>
        <taxon>Dikarya</taxon>
        <taxon>Ascomycota</taxon>
        <taxon>Pezizomycotina</taxon>
        <taxon>Sordariomycetes</taxon>
        <taxon>Xylariomycetidae</taxon>
        <taxon>Xylariales</taxon>
        <taxon>Xylariaceae</taxon>
        <taxon>Anthostomella</taxon>
    </lineage>
</organism>
<dbReference type="GO" id="GO:0004497">
    <property type="term" value="F:monooxygenase activity"/>
    <property type="evidence" value="ECO:0007669"/>
    <property type="project" value="UniProtKB-KW"/>
</dbReference>
<reference evidence="8" key="1">
    <citation type="submission" date="2023-10" db="EMBL/GenBank/DDBJ databases">
        <authorList>
            <person name="Hackl T."/>
        </authorList>
    </citation>
    <scope>NUCLEOTIDE SEQUENCE</scope>
</reference>
<sequence length="384" mass="40763">MSIAKPVLISGAGIAGLSLARSLRSHKIPFVLYERDSVGASRTQGYRIRISSQGQDALRAIMNADDYRRFEAGCSDNGAGKITPLDAVTLKAKTSGGPSGGAPGGGKVLGVDRAFLRNQLFEGIEDVVQFGKHTIGYALTESGVIAKFADGSESPEGSLLVGTDGVHSAVTKQLTKGQLKVFDTGARMIHGSSPFASFAGLGVGVFSLSEDSEKYGKLAMITNVREGEEKLGWVLVGQPGSFSAPNDDFSLSGKPAADLSKEITSNWSTKVRPVLDDQVVEEAAFLKMATSDPKGVPEWEQSPRVTLMGDAVHAMTPAGGVGANVALRDAEFLGRLLGSKGGWWNGVTEAFEKEMRVYASENVKHSFETASRMFTIKDLKRTIN</sequence>
<gene>
    <name evidence="8" type="ORF">KHLLAP_LOCUS11713</name>
</gene>
<comment type="caution">
    <text evidence="8">The sequence shown here is derived from an EMBL/GenBank/DDBJ whole genome shotgun (WGS) entry which is preliminary data.</text>
</comment>
<evidence type="ECO:0000256" key="5">
    <source>
        <dbReference type="ARBA" id="ARBA00023002"/>
    </source>
</evidence>
<evidence type="ECO:0000313" key="9">
    <source>
        <dbReference type="Proteomes" id="UP001295740"/>
    </source>
</evidence>
<evidence type="ECO:0000256" key="4">
    <source>
        <dbReference type="ARBA" id="ARBA00022827"/>
    </source>
</evidence>
<keyword evidence="6" id="KW-0503">Monooxygenase</keyword>
<dbReference type="PRINTS" id="PR00420">
    <property type="entry name" value="RNGMNOXGNASE"/>
</dbReference>
<evidence type="ECO:0000256" key="1">
    <source>
        <dbReference type="ARBA" id="ARBA00001974"/>
    </source>
</evidence>
<dbReference type="InterPro" id="IPR036188">
    <property type="entry name" value="FAD/NAD-bd_sf"/>
</dbReference>
<keyword evidence="4" id="KW-0274">FAD</keyword>
<evidence type="ECO:0000256" key="6">
    <source>
        <dbReference type="ARBA" id="ARBA00023033"/>
    </source>
</evidence>
<keyword evidence="5" id="KW-0560">Oxidoreductase</keyword>
<proteinExistence type="predicted"/>
<dbReference type="EMBL" id="CAUWAG010000018">
    <property type="protein sequence ID" value="CAJ2511245.1"/>
    <property type="molecule type" value="Genomic_DNA"/>
</dbReference>
<dbReference type="PANTHER" id="PTHR47178">
    <property type="entry name" value="MONOOXYGENASE, FAD-BINDING"/>
    <property type="match status" value="1"/>
</dbReference>
<evidence type="ECO:0000313" key="8">
    <source>
        <dbReference type="EMBL" id="CAJ2511245.1"/>
    </source>
</evidence>